<reference evidence="7 8" key="1">
    <citation type="submission" date="2017-02" db="EMBL/GenBank/DDBJ databases">
        <authorList>
            <person name="Peterson S.W."/>
        </authorList>
    </citation>
    <scope>NUCLEOTIDE SEQUENCE [LARGE SCALE GENOMIC DNA]</scope>
    <source>
        <strain evidence="7 8">LSP_Lj1</strain>
    </source>
</reference>
<sequence length="415" mass="42395">MTQATDVGPQAPHGTFPEPGSQSLVSAGGWAFLLTAFFSRLPSSMVQLGYLMVLSHDGRGLATGGLAVAAVGLGSAMGAPVVGRLVDRLGPLPVVAGATLVSLAGQAAFLIGLLHHVASWQLLACGAVVGAANPQIGPVARSHWSHLATRLRAPHLVSRALGYEGAVDEIGFVIGPVLASVLVSWLGAAPAALAMMGMTLVLQGVFVGHLWREREDWAVHDTAAQGPRAHSRTGRSVLWPMLACLGVGILFGATQTALTALFNARGMPGITGLVYGCVGIGSGAASLLVGRLADRFTVPLRVLSGGVLMVLSALGLMVLPSAWLASLVCLLLGVGAGVTLVSSFGWMERIAPRDRVATMMTVLATCLTLGVSAGAAVAGRLAVWPAHGFWPVLASGVMAAVASAGMRLSLRRAAR</sequence>
<protein>
    <submittedName>
        <fullName evidence="7">ABC transporter, permease protein</fullName>
    </submittedName>
</protein>
<dbReference type="AlphaFoldDB" id="A0A1R4KK02"/>
<dbReference type="InterPro" id="IPR036259">
    <property type="entry name" value="MFS_trans_sf"/>
</dbReference>
<proteinExistence type="predicted"/>
<dbReference type="GO" id="GO:0022857">
    <property type="term" value="F:transmembrane transporter activity"/>
    <property type="evidence" value="ECO:0007669"/>
    <property type="project" value="InterPro"/>
</dbReference>
<dbReference type="PANTHER" id="PTHR23542:SF1">
    <property type="entry name" value="MAJOR FACILITATOR SUPERFAMILY (MFS) PROFILE DOMAIN-CONTAINING PROTEIN"/>
    <property type="match status" value="1"/>
</dbReference>
<evidence type="ECO:0000313" key="7">
    <source>
        <dbReference type="EMBL" id="SJN44562.1"/>
    </source>
</evidence>
<feature type="transmembrane region" description="Helical" evidence="5">
    <location>
        <begin position="192"/>
        <end position="211"/>
    </location>
</feature>
<accession>A0A1R4KK02</accession>
<evidence type="ECO:0000256" key="3">
    <source>
        <dbReference type="ARBA" id="ARBA00022989"/>
    </source>
</evidence>
<evidence type="ECO:0000256" key="1">
    <source>
        <dbReference type="ARBA" id="ARBA00004651"/>
    </source>
</evidence>
<dbReference type="InterPro" id="IPR011701">
    <property type="entry name" value="MFS"/>
</dbReference>
<dbReference type="PROSITE" id="PS50850">
    <property type="entry name" value="MFS"/>
    <property type="match status" value="1"/>
</dbReference>
<evidence type="ECO:0000256" key="2">
    <source>
        <dbReference type="ARBA" id="ARBA00022692"/>
    </source>
</evidence>
<dbReference type="RefSeq" id="WP_094765988.1">
    <property type="nucleotide sequence ID" value="NZ_FUKQ01000059.1"/>
</dbReference>
<keyword evidence="8" id="KW-1185">Reference proteome</keyword>
<dbReference type="OrthoDB" id="9180256at2"/>
<dbReference type="STRING" id="1255658.FM114_15205"/>
<evidence type="ECO:0000256" key="5">
    <source>
        <dbReference type="SAM" id="Phobius"/>
    </source>
</evidence>
<dbReference type="EMBL" id="FUKQ01000059">
    <property type="protein sequence ID" value="SJN44562.1"/>
    <property type="molecule type" value="Genomic_DNA"/>
</dbReference>
<feature type="domain" description="Major facilitator superfamily (MFS) profile" evidence="6">
    <location>
        <begin position="232"/>
        <end position="415"/>
    </location>
</feature>
<feature type="transmembrane region" description="Helical" evidence="5">
    <location>
        <begin position="270"/>
        <end position="290"/>
    </location>
</feature>
<dbReference type="InterPro" id="IPR020846">
    <property type="entry name" value="MFS_dom"/>
</dbReference>
<feature type="transmembrane region" description="Helical" evidence="5">
    <location>
        <begin position="325"/>
        <end position="347"/>
    </location>
</feature>
<dbReference type="PANTHER" id="PTHR23542">
    <property type="match status" value="1"/>
</dbReference>
<feature type="transmembrane region" description="Helical" evidence="5">
    <location>
        <begin position="94"/>
        <end position="114"/>
    </location>
</feature>
<dbReference type="GO" id="GO:0005886">
    <property type="term" value="C:plasma membrane"/>
    <property type="evidence" value="ECO:0007669"/>
    <property type="project" value="UniProtKB-SubCell"/>
</dbReference>
<dbReference type="Pfam" id="PF07690">
    <property type="entry name" value="MFS_1"/>
    <property type="match status" value="1"/>
</dbReference>
<keyword evidence="4 5" id="KW-0472">Membrane</keyword>
<name>A0A1R4KK02_9ACTN</name>
<feature type="transmembrane region" description="Helical" evidence="5">
    <location>
        <begin position="359"/>
        <end position="383"/>
    </location>
</feature>
<keyword evidence="2 5" id="KW-0812">Transmembrane</keyword>
<evidence type="ECO:0000313" key="8">
    <source>
        <dbReference type="Proteomes" id="UP000188342"/>
    </source>
</evidence>
<gene>
    <name evidence="7" type="ORF">FM114_15205</name>
</gene>
<feature type="transmembrane region" description="Helical" evidence="5">
    <location>
        <begin position="237"/>
        <end position="258"/>
    </location>
</feature>
<feature type="transmembrane region" description="Helical" evidence="5">
    <location>
        <begin position="60"/>
        <end position="82"/>
    </location>
</feature>
<dbReference type="Gene3D" id="1.20.1250.20">
    <property type="entry name" value="MFS general substrate transporter like domains"/>
    <property type="match status" value="1"/>
</dbReference>
<dbReference type="Proteomes" id="UP000188342">
    <property type="component" value="Unassembled WGS sequence"/>
</dbReference>
<feature type="transmembrane region" description="Helical" evidence="5">
    <location>
        <begin position="389"/>
        <end position="410"/>
    </location>
</feature>
<keyword evidence="3 5" id="KW-1133">Transmembrane helix</keyword>
<dbReference type="SUPFAM" id="SSF103473">
    <property type="entry name" value="MFS general substrate transporter"/>
    <property type="match status" value="1"/>
</dbReference>
<evidence type="ECO:0000256" key="4">
    <source>
        <dbReference type="ARBA" id="ARBA00023136"/>
    </source>
</evidence>
<comment type="subcellular location">
    <subcellularLocation>
        <location evidence="1">Cell membrane</location>
        <topology evidence="1">Multi-pass membrane protein</topology>
    </subcellularLocation>
</comment>
<feature type="transmembrane region" description="Helical" evidence="5">
    <location>
        <begin position="302"/>
        <end position="319"/>
    </location>
</feature>
<organism evidence="7 8">
    <name type="scientific">Luteococcus japonicus LSP_Lj1</name>
    <dbReference type="NCBI Taxonomy" id="1255658"/>
    <lineage>
        <taxon>Bacteria</taxon>
        <taxon>Bacillati</taxon>
        <taxon>Actinomycetota</taxon>
        <taxon>Actinomycetes</taxon>
        <taxon>Propionibacteriales</taxon>
        <taxon>Propionibacteriaceae</taxon>
        <taxon>Luteococcus</taxon>
    </lineage>
</organism>
<evidence type="ECO:0000259" key="6">
    <source>
        <dbReference type="PROSITE" id="PS50850"/>
    </source>
</evidence>